<dbReference type="InterPro" id="IPR051396">
    <property type="entry name" value="Bact_Antivir_Def_Nuclease"/>
</dbReference>
<accession>A0A2T2YKZ9</accession>
<sequence length="539" mass="62062">MKVSKIELVNFKRFTDLTISDIPETAKLVLLIGSNGSGKSSLFDAFDWLNVPYKARTYSDDEASDYYQKKKNEEPKVVVKFTSGDLIEKTGYNIIKGTELVKKFIGRSSIRIVPRNSNDANPSAVSTDMDSPITYIENDTRFINDVFLYIQKINQALREPVFSGKQADTLKIFRDFIEPLNSSLLKIFGGDETTTIQIAEFQDATPRTPAKLIFKKGESKINYDLLSHGEKQVIILLINFIARKEYYSNSIIFIDEMDNHLNTALQASLLEEIVTKWISDDSQLWTASHALGFIDYARNSDIASIIDLNLINFDTKQELIPLSKNKLEVYEIAIPKATIASILKGYKLVIVENKNDEYFNSALGQDGFLFLPANNNREVFLTVKSDKDKLGLRDRDYLKSEEIEKIRGQLPNLKILLLSTFENYIYHPDNFGELRYAKFDKEEYIAEILRQKNEKLIDVVSEIGTSRTHYIEFKDCIKDDGNIKPITEALKSNIFDDFYPFFNMKKHFNKKYLTRFNYTISDLAKTQWFRGEILRVLNS</sequence>
<feature type="domain" description="RecF/RecN/SMC N-terminal" evidence="1">
    <location>
        <begin position="3"/>
        <end position="293"/>
    </location>
</feature>
<dbReference type="InterPro" id="IPR027417">
    <property type="entry name" value="P-loop_NTPase"/>
</dbReference>
<organism evidence="2 3">
    <name type="scientific">Adhaeribacter arboris</name>
    <dbReference type="NCBI Taxonomy" id="2072846"/>
    <lineage>
        <taxon>Bacteria</taxon>
        <taxon>Pseudomonadati</taxon>
        <taxon>Bacteroidota</taxon>
        <taxon>Cytophagia</taxon>
        <taxon>Cytophagales</taxon>
        <taxon>Hymenobacteraceae</taxon>
        <taxon>Adhaeribacter</taxon>
    </lineage>
</organism>
<dbReference type="Pfam" id="PF02463">
    <property type="entry name" value="SMC_N"/>
    <property type="match status" value="1"/>
</dbReference>
<keyword evidence="3" id="KW-1185">Reference proteome</keyword>
<reference evidence="2 3" key="1">
    <citation type="submission" date="2018-03" db="EMBL/GenBank/DDBJ databases">
        <title>Adhaeribacter sp. HMF7605 Genome sequencing and assembly.</title>
        <authorList>
            <person name="Kang H."/>
            <person name="Kang J."/>
            <person name="Cha I."/>
            <person name="Kim H."/>
            <person name="Joh K."/>
        </authorList>
    </citation>
    <scope>NUCLEOTIDE SEQUENCE [LARGE SCALE GENOMIC DNA]</scope>
    <source>
        <strain evidence="2 3">HMF7605</strain>
    </source>
</reference>
<evidence type="ECO:0000313" key="3">
    <source>
        <dbReference type="Proteomes" id="UP000240357"/>
    </source>
</evidence>
<dbReference type="OrthoDB" id="9805802at2"/>
<name>A0A2T2YKZ9_9BACT</name>
<dbReference type="Proteomes" id="UP000240357">
    <property type="component" value="Unassembled WGS sequence"/>
</dbReference>
<comment type="caution">
    <text evidence="2">The sequence shown here is derived from an EMBL/GenBank/DDBJ whole genome shotgun (WGS) entry which is preliminary data.</text>
</comment>
<dbReference type="Gene3D" id="3.40.50.300">
    <property type="entry name" value="P-loop containing nucleotide triphosphate hydrolases"/>
    <property type="match status" value="1"/>
</dbReference>
<dbReference type="PANTHER" id="PTHR43581:SF4">
    <property type="entry name" value="ATP_GTP PHOSPHATASE"/>
    <property type="match status" value="1"/>
</dbReference>
<dbReference type="AlphaFoldDB" id="A0A2T2YKZ9"/>
<dbReference type="EMBL" id="PYFT01000001">
    <property type="protein sequence ID" value="PSR56145.1"/>
    <property type="molecule type" value="Genomic_DNA"/>
</dbReference>
<evidence type="ECO:0000259" key="1">
    <source>
        <dbReference type="Pfam" id="PF02463"/>
    </source>
</evidence>
<proteinExistence type="predicted"/>
<dbReference type="InterPro" id="IPR003395">
    <property type="entry name" value="RecF/RecN/SMC_N"/>
</dbReference>
<dbReference type="SUPFAM" id="SSF52540">
    <property type="entry name" value="P-loop containing nucleoside triphosphate hydrolases"/>
    <property type="match status" value="1"/>
</dbReference>
<gene>
    <name evidence="2" type="ORF">AHMF7605_22885</name>
</gene>
<dbReference type="RefSeq" id="WP_106932323.1">
    <property type="nucleotide sequence ID" value="NZ_PYFT01000001.1"/>
</dbReference>
<dbReference type="PANTHER" id="PTHR43581">
    <property type="entry name" value="ATP/GTP PHOSPHATASE"/>
    <property type="match status" value="1"/>
</dbReference>
<protein>
    <submittedName>
        <fullName evidence="2">Chromosome segregation protein SMC</fullName>
    </submittedName>
</protein>
<evidence type="ECO:0000313" key="2">
    <source>
        <dbReference type="EMBL" id="PSR56145.1"/>
    </source>
</evidence>